<dbReference type="Proteomes" id="UP000433575">
    <property type="component" value="Unassembled WGS sequence"/>
</dbReference>
<dbReference type="OrthoDB" id="9765195at2"/>
<name>A0A6N7S9A3_9FIRM</name>
<dbReference type="SUPFAM" id="SSF51445">
    <property type="entry name" value="(Trans)glycosidases"/>
    <property type="match status" value="1"/>
</dbReference>
<dbReference type="AlphaFoldDB" id="A0A6N7S9A3"/>
<evidence type="ECO:0000256" key="1">
    <source>
        <dbReference type="ARBA" id="ARBA00023295"/>
    </source>
</evidence>
<dbReference type="GO" id="GO:0008422">
    <property type="term" value="F:beta-glucosidase activity"/>
    <property type="evidence" value="ECO:0007669"/>
    <property type="project" value="TreeGrafter"/>
</dbReference>
<dbReference type="EMBL" id="WKPJ01000027">
    <property type="protein sequence ID" value="MSA90463.1"/>
    <property type="molecule type" value="Genomic_DNA"/>
</dbReference>
<evidence type="ECO:0000313" key="3">
    <source>
        <dbReference type="EMBL" id="MSA90463.1"/>
    </source>
</evidence>
<evidence type="ECO:0000313" key="5">
    <source>
        <dbReference type="Proteomes" id="UP000433575"/>
    </source>
</evidence>
<evidence type="ECO:0000313" key="6">
    <source>
        <dbReference type="Proteomes" id="UP000480929"/>
    </source>
</evidence>
<gene>
    <name evidence="4" type="ORF">GKD88_13785</name>
    <name evidence="3" type="ORF">GKE08_14115</name>
</gene>
<dbReference type="EMBL" id="WKPI01000029">
    <property type="protein sequence ID" value="MSC34193.1"/>
    <property type="molecule type" value="Genomic_DNA"/>
</dbReference>
<dbReference type="GO" id="GO:0016052">
    <property type="term" value="P:carbohydrate catabolic process"/>
    <property type="evidence" value="ECO:0007669"/>
    <property type="project" value="TreeGrafter"/>
</dbReference>
<proteinExistence type="inferred from homology"/>
<accession>A0A6N7S9A3</accession>
<organism evidence="3 5">
    <name type="scientific">Holdemania massiliensis</name>
    <dbReference type="NCBI Taxonomy" id="1468449"/>
    <lineage>
        <taxon>Bacteria</taxon>
        <taxon>Bacillati</taxon>
        <taxon>Bacillota</taxon>
        <taxon>Erysipelotrichia</taxon>
        <taxon>Erysipelotrichales</taxon>
        <taxon>Erysipelotrichaceae</taxon>
        <taxon>Holdemania</taxon>
    </lineage>
</organism>
<dbReference type="InterPro" id="IPR017853">
    <property type="entry name" value="GH"/>
</dbReference>
<evidence type="ECO:0000313" key="4">
    <source>
        <dbReference type="EMBL" id="MSC34193.1"/>
    </source>
</evidence>
<comment type="caution">
    <text evidence="3">The sequence shown here is derived from an EMBL/GenBank/DDBJ whole genome shotgun (WGS) entry which is preliminary data.</text>
</comment>
<dbReference type="GO" id="GO:0005829">
    <property type="term" value="C:cytosol"/>
    <property type="evidence" value="ECO:0007669"/>
    <property type="project" value="TreeGrafter"/>
</dbReference>
<evidence type="ECO:0000256" key="2">
    <source>
        <dbReference type="RuleBase" id="RU003690"/>
    </source>
</evidence>
<dbReference type="PANTHER" id="PTHR10353:SF122">
    <property type="entry name" value="6-PHOSPHO-BETA-GLUCOSIDASE ASCB-RELATED"/>
    <property type="match status" value="1"/>
</dbReference>
<dbReference type="InterPro" id="IPR001360">
    <property type="entry name" value="Glyco_hydro_1"/>
</dbReference>
<keyword evidence="1" id="KW-0326">Glycosidase</keyword>
<sequence>MQKEVLWKAADHVHHFDEDIALLKQLGVRAYRFSIAWSRILPEGSGRVSEQGLMFYHRLIDGLVENGILPIVTLLHDDLPLALARQGGWFNRKTIDAFLVYCRILFEHFGRQVYLWQPIGEQNLQVIAEITAQRHTLSEIFQMNHHLFLAQAGAVKLGRVYGVCGKFSPALNLVEVIAASPDPLDVLAAKQMATIRNWMFLDVAMQGEYSSSDRALLRQLNAEPVWEVQDEALLREGVCDQIAFSTYTSVCVGAWKQSGFQDHTGMKYGFNLPGMFEIVPNPCLKPTEFAAEVDPLGTRLILQEAAQRYQKPIFAILRSLGQEETISEEGKIHDEARIRYLALQFQQMKAAIADGVQLIGICPWSAFDLVSTAEGWKRRYGFVYVGQQQNCRRIPKQSYAWYRGVIAENGRTL</sequence>
<dbReference type="Proteomes" id="UP000480929">
    <property type="component" value="Unassembled WGS sequence"/>
</dbReference>
<reference evidence="5 6" key="1">
    <citation type="journal article" date="2019" name="Nat. Med.">
        <title>A library of human gut bacterial isolates paired with longitudinal multiomics data enables mechanistic microbiome research.</title>
        <authorList>
            <person name="Poyet M."/>
            <person name="Groussin M."/>
            <person name="Gibbons S.M."/>
            <person name="Avila-Pacheco J."/>
            <person name="Jiang X."/>
            <person name="Kearney S.M."/>
            <person name="Perrotta A.R."/>
            <person name="Berdy B."/>
            <person name="Zhao S."/>
            <person name="Lieberman T.D."/>
            <person name="Swanson P.K."/>
            <person name="Smith M."/>
            <person name="Roesemann S."/>
            <person name="Alexander J.E."/>
            <person name="Rich S.A."/>
            <person name="Livny J."/>
            <person name="Vlamakis H."/>
            <person name="Clish C."/>
            <person name="Bullock K."/>
            <person name="Deik A."/>
            <person name="Scott J."/>
            <person name="Pierce K.A."/>
            <person name="Xavier R.J."/>
            <person name="Alm E.J."/>
        </authorList>
    </citation>
    <scope>NUCLEOTIDE SEQUENCE [LARGE SCALE GENOMIC DNA]</scope>
    <source>
        <strain evidence="3 5">BIOML-A4</strain>
        <strain evidence="4 6">BIOML-A5</strain>
    </source>
</reference>
<dbReference type="Pfam" id="PF00232">
    <property type="entry name" value="Glyco_hydro_1"/>
    <property type="match status" value="1"/>
</dbReference>
<keyword evidence="6" id="KW-1185">Reference proteome</keyword>
<dbReference type="Gene3D" id="3.20.20.80">
    <property type="entry name" value="Glycosidases"/>
    <property type="match status" value="1"/>
</dbReference>
<comment type="similarity">
    <text evidence="2">Belongs to the glycosyl hydrolase 1 family.</text>
</comment>
<dbReference type="PANTHER" id="PTHR10353">
    <property type="entry name" value="GLYCOSYL HYDROLASE"/>
    <property type="match status" value="1"/>
</dbReference>
<keyword evidence="3" id="KW-0378">Hydrolase</keyword>
<protein>
    <submittedName>
        <fullName evidence="3">Family 1 glycosylhydrolase</fullName>
    </submittedName>
</protein>